<proteinExistence type="predicted"/>
<protein>
    <submittedName>
        <fullName evidence="1">Uncharacterized protein</fullName>
    </submittedName>
</protein>
<keyword evidence="2" id="KW-1185">Reference proteome</keyword>
<name>A0AAN9AD21_HALRR</name>
<evidence type="ECO:0000313" key="2">
    <source>
        <dbReference type="Proteomes" id="UP001381693"/>
    </source>
</evidence>
<gene>
    <name evidence="1" type="ORF">SK128_021871</name>
</gene>
<comment type="caution">
    <text evidence="1">The sequence shown here is derived from an EMBL/GenBank/DDBJ whole genome shotgun (WGS) entry which is preliminary data.</text>
</comment>
<dbReference type="AlphaFoldDB" id="A0AAN9AD21"/>
<sequence>SESTFQQQFGTPKVTCQTRSLSLSSSSGEEITRGTTPEITTTTTLKELLHLGKNTKTNTRMRFCI</sequence>
<evidence type="ECO:0000313" key="1">
    <source>
        <dbReference type="EMBL" id="KAK7083484.1"/>
    </source>
</evidence>
<accession>A0AAN9AD21</accession>
<dbReference type="EMBL" id="JAXCGZ010002940">
    <property type="protein sequence ID" value="KAK7083484.1"/>
    <property type="molecule type" value="Genomic_DNA"/>
</dbReference>
<organism evidence="1 2">
    <name type="scientific">Halocaridina rubra</name>
    <name type="common">Hawaiian red shrimp</name>
    <dbReference type="NCBI Taxonomy" id="373956"/>
    <lineage>
        <taxon>Eukaryota</taxon>
        <taxon>Metazoa</taxon>
        <taxon>Ecdysozoa</taxon>
        <taxon>Arthropoda</taxon>
        <taxon>Crustacea</taxon>
        <taxon>Multicrustacea</taxon>
        <taxon>Malacostraca</taxon>
        <taxon>Eumalacostraca</taxon>
        <taxon>Eucarida</taxon>
        <taxon>Decapoda</taxon>
        <taxon>Pleocyemata</taxon>
        <taxon>Caridea</taxon>
        <taxon>Atyoidea</taxon>
        <taxon>Atyidae</taxon>
        <taxon>Halocaridina</taxon>
    </lineage>
</organism>
<reference evidence="1 2" key="1">
    <citation type="submission" date="2023-11" db="EMBL/GenBank/DDBJ databases">
        <title>Halocaridina rubra genome assembly.</title>
        <authorList>
            <person name="Smith C."/>
        </authorList>
    </citation>
    <scope>NUCLEOTIDE SEQUENCE [LARGE SCALE GENOMIC DNA]</scope>
    <source>
        <strain evidence="1">EP-1</strain>
        <tissue evidence="1">Whole</tissue>
    </source>
</reference>
<feature type="non-terminal residue" evidence="1">
    <location>
        <position position="1"/>
    </location>
</feature>
<dbReference type="Proteomes" id="UP001381693">
    <property type="component" value="Unassembled WGS sequence"/>
</dbReference>